<reference evidence="1 2" key="1">
    <citation type="submission" date="2024-04" db="EMBL/GenBank/DDBJ databases">
        <title>Tritrichomonas musculus Genome.</title>
        <authorList>
            <person name="Alves-Ferreira E."/>
            <person name="Grigg M."/>
            <person name="Lorenzi H."/>
            <person name="Galac M."/>
        </authorList>
    </citation>
    <scope>NUCLEOTIDE SEQUENCE [LARGE SCALE GENOMIC DNA]</scope>
    <source>
        <strain evidence="1 2">EAF2021</strain>
    </source>
</reference>
<dbReference type="EMBL" id="JAPFFF010000030">
    <property type="protein sequence ID" value="KAK8845772.1"/>
    <property type="molecule type" value="Genomic_DNA"/>
</dbReference>
<keyword evidence="2" id="KW-1185">Reference proteome</keyword>
<organism evidence="1 2">
    <name type="scientific">Tritrichomonas musculus</name>
    <dbReference type="NCBI Taxonomy" id="1915356"/>
    <lineage>
        <taxon>Eukaryota</taxon>
        <taxon>Metamonada</taxon>
        <taxon>Parabasalia</taxon>
        <taxon>Tritrichomonadida</taxon>
        <taxon>Tritrichomonadidae</taxon>
        <taxon>Tritrichomonas</taxon>
    </lineage>
</organism>
<evidence type="ECO:0000313" key="2">
    <source>
        <dbReference type="Proteomes" id="UP001470230"/>
    </source>
</evidence>
<protein>
    <submittedName>
        <fullName evidence="1">Uncharacterized protein</fullName>
    </submittedName>
</protein>
<comment type="caution">
    <text evidence="1">The sequence shown here is derived from an EMBL/GenBank/DDBJ whole genome shotgun (WGS) entry which is preliminary data.</text>
</comment>
<accession>A0ABR2HEC3</accession>
<proteinExistence type="predicted"/>
<dbReference type="Proteomes" id="UP001470230">
    <property type="component" value="Unassembled WGS sequence"/>
</dbReference>
<sequence>MSGEIMLVSGSFNFKNKTSQSKIDKCKEDLDKKGIFYATDYAIFCSLLLEWLSEEDVIKGFNKVWEYIGSRVSGRFLALKGDNGKDKMIMTMDKDGIDIKRCDWDWRLNYKFNLSDEATPGPLCMAIGEGAVYWRNTPSEKKINELNKILKENNLFVADKHGIRTTIYQWGDWGETKEELKTIAEYIRHHHCPVVGGFYFMRGKESHGEYIPTSIFGEKWSLRGGSVKKSVKGRVGAARKVHRKKK</sequence>
<evidence type="ECO:0000313" key="1">
    <source>
        <dbReference type="EMBL" id="KAK8845772.1"/>
    </source>
</evidence>
<name>A0ABR2HEC3_9EUKA</name>
<gene>
    <name evidence="1" type="ORF">M9Y10_020690</name>
</gene>